<gene>
    <name evidence="1" type="ORF">Fmac_011893</name>
</gene>
<sequence length="140" mass="15805">MEMDIGRQRLNQPLLVTAWLRPSVQNCQGRAHPRLLLGRDRPCQAEDETLRVTSLSSEPHRAEDETLHVTSRLGALPSRCRDITRDIPRFGALLSRCHLSILATSLSYYLGEAECATLSRLNPSWPTGNLTHARMFNLDD</sequence>
<accession>A0ABD1MNS1</accession>
<organism evidence="1 2">
    <name type="scientific">Flemingia macrophylla</name>
    <dbReference type="NCBI Taxonomy" id="520843"/>
    <lineage>
        <taxon>Eukaryota</taxon>
        <taxon>Viridiplantae</taxon>
        <taxon>Streptophyta</taxon>
        <taxon>Embryophyta</taxon>
        <taxon>Tracheophyta</taxon>
        <taxon>Spermatophyta</taxon>
        <taxon>Magnoliopsida</taxon>
        <taxon>eudicotyledons</taxon>
        <taxon>Gunneridae</taxon>
        <taxon>Pentapetalae</taxon>
        <taxon>rosids</taxon>
        <taxon>fabids</taxon>
        <taxon>Fabales</taxon>
        <taxon>Fabaceae</taxon>
        <taxon>Papilionoideae</taxon>
        <taxon>50 kb inversion clade</taxon>
        <taxon>NPAAA clade</taxon>
        <taxon>indigoferoid/millettioid clade</taxon>
        <taxon>Phaseoleae</taxon>
        <taxon>Flemingia</taxon>
    </lineage>
</organism>
<proteinExistence type="predicted"/>
<comment type="caution">
    <text evidence="1">The sequence shown here is derived from an EMBL/GenBank/DDBJ whole genome shotgun (WGS) entry which is preliminary data.</text>
</comment>
<dbReference type="Proteomes" id="UP001603857">
    <property type="component" value="Unassembled WGS sequence"/>
</dbReference>
<protein>
    <submittedName>
        <fullName evidence="1">Uncharacterized protein</fullName>
    </submittedName>
</protein>
<evidence type="ECO:0000313" key="1">
    <source>
        <dbReference type="EMBL" id="KAL2337447.1"/>
    </source>
</evidence>
<keyword evidence="2" id="KW-1185">Reference proteome</keyword>
<dbReference type="AlphaFoldDB" id="A0ABD1MNS1"/>
<dbReference type="EMBL" id="JBGMDY010000004">
    <property type="protein sequence ID" value="KAL2337447.1"/>
    <property type="molecule type" value="Genomic_DNA"/>
</dbReference>
<name>A0ABD1MNS1_9FABA</name>
<evidence type="ECO:0000313" key="2">
    <source>
        <dbReference type="Proteomes" id="UP001603857"/>
    </source>
</evidence>
<reference evidence="1 2" key="1">
    <citation type="submission" date="2024-08" db="EMBL/GenBank/DDBJ databases">
        <title>Insights into the chromosomal genome structure of Flemingia macrophylla.</title>
        <authorList>
            <person name="Ding Y."/>
            <person name="Zhao Y."/>
            <person name="Bi W."/>
            <person name="Wu M."/>
            <person name="Zhao G."/>
            <person name="Gong Y."/>
            <person name="Li W."/>
            <person name="Zhang P."/>
        </authorList>
    </citation>
    <scope>NUCLEOTIDE SEQUENCE [LARGE SCALE GENOMIC DNA]</scope>
    <source>
        <strain evidence="1">DYQJB</strain>
        <tissue evidence="1">Leaf</tissue>
    </source>
</reference>